<evidence type="ECO:0000313" key="1">
    <source>
        <dbReference type="EMBL" id="GMF50396.1"/>
    </source>
</evidence>
<protein>
    <submittedName>
        <fullName evidence="1">Unnamed protein product</fullName>
    </submittedName>
</protein>
<keyword evidence="2" id="KW-1185">Reference proteome</keyword>
<accession>A0A9W6Y212</accession>
<dbReference type="EMBL" id="BSXT01002687">
    <property type="protein sequence ID" value="GMF50396.1"/>
    <property type="molecule type" value="Genomic_DNA"/>
</dbReference>
<dbReference type="OrthoDB" id="96370at2759"/>
<comment type="caution">
    <text evidence="1">The sequence shown here is derived from an EMBL/GenBank/DDBJ whole genome shotgun (WGS) entry which is preliminary data.</text>
</comment>
<reference evidence="1" key="1">
    <citation type="submission" date="2023-04" db="EMBL/GenBank/DDBJ databases">
        <title>Phytophthora fragariaefolia NBRC 109709.</title>
        <authorList>
            <person name="Ichikawa N."/>
            <person name="Sato H."/>
            <person name="Tonouchi N."/>
        </authorList>
    </citation>
    <scope>NUCLEOTIDE SEQUENCE</scope>
    <source>
        <strain evidence="1">NBRC 109709</strain>
    </source>
</reference>
<name>A0A9W6Y212_9STRA</name>
<gene>
    <name evidence="1" type="ORF">Pfra01_002011200</name>
</gene>
<proteinExistence type="predicted"/>
<sequence>MRVRLDLVHARMGLPTLLMTEMETDWDAILVVEEQKLHEEYGLDSYAASSQPEHDGTRDEQAVPLRYARAATGDIMRTSCFRILRDGSDAPMDEVDRPLADLMTAANAEAFRKWSQLFRKKFDVPTTKRRAKPADIRVWLLTRMAALRHYFAFLPYPEHEAKSWTLAELEVWGAEEVWSEQIGALQRLISDPKTPDEMRSYCTEWLVPCMDTTQNRETAQALARSPQRWRRLAQWVPQGYCRAQPDQLTDSEWRILHVLPYTVGEWPQTPMGRAPRGARATWYERFPFVRSMCHGVVQYGDWSAATLAPSGSVWGEDTAASVATPAAAPRN</sequence>
<organism evidence="1 2">
    <name type="scientific">Phytophthora fragariaefolia</name>
    <dbReference type="NCBI Taxonomy" id="1490495"/>
    <lineage>
        <taxon>Eukaryota</taxon>
        <taxon>Sar</taxon>
        <taxon>Stramenopiles</taxon>
        <taxon>Oomycota</taxon>
        <taxon>Peronosporomycetes</taxon>
        <taxon>Peronosporales</taxon>
        <taxon>Peronosporaceae</taxon>
        <taxon>Phytophthora</taxon>
    </lineage>
</organism>
<dbReference type="Proteomes" id="UP001165121">
    <property type="component" value="Unassembled WGS sequence"/>
</dbReference>
<evidence type="ECO:0000313" key="2">
    <source>
        <dbReference type="Proteomes" id="UP001165121"/>
    </source>
</evidence>
<dbReference type="AlphaFoldDB" id="A0A9W6Y212"/>